<gene>
    <name evidence="1" type="ORF">B7R22_09840</name>
</gene>
<accession>A0A3E0VWS6</accession>
<dbReference type="EMBL" id="NBXB01000028">
    <property type="protein sequence ID" value="RFA14512.1"/>
    <property type="molecule type" value="Genomic_DNA"/>
</dbReference>
<name>A0A3E0VWS6_9MICO</name>
<evidence type="ECO:0000313" key="1">
    <source>
        <dbReference type="EMBL" id="RFA14512.1"/>
    </source>
</evidence>
<dbReference type="InterPro" id="IPR010982">
    <property type="entry name" value="Lambda_DNA-bd_dom_sf"/>
</dbReference>
<reference evidence="1 2" key="1">
    <citation type="submission" date="2017-04" db="EMBL/GenBank/DDBJ databases">
        <title>Comparative genome analysis of Subtercola boreus.</title>
        <authorList>
            <person name="Cho Y.-J."/>
            <person name="Cho A."/>
            <person name="Kim O.-S."/>
            <person name="Lee J.-I."/>
        </authorList>
    </citation>
    <scope>NUCLEOTIDE SEQUENCE [LARGE SCALE GENOMIC DNA]</scope>
    <source>
        <strain evidence="1 2">P27479</strain>
    </source>
</reference>
<dbReference type="SUPFAM" id="SSF47413">
    <property type="entry name" value="lambda repressor-like DNA-binding domains"/>
    <property type="match status" value="1"/>
</dbReference>
<organism evidence="1 2">
    <name type="scientific">Subtercola boreus</name>
    <dbReference type="NCBI Taxonomy" id="120213"/>
    <lineage>
        <taxon>Bacteria</taxon>
        <taxon>Bacillati</taxon>
        <taxon>Actinomycetota</taxon>
        <taxon>Actinomycetes</taxon>
        <taxon>Micrococcales</taxon>
        <taxon>Microbacteriaceae</taxon>
        <taxon>Subtercola</taxon>
    </lineage>
</organism>
<dbReference type="GO" id="GO:0003677">
    <property type="term" value="F:DNA binding"/>
    <property type="evidence" value="ECO:0007669"/>
    <property type="project" value="InterPro"/>
</dbReference>
<comment type="caution">
    <text evidence="1">The sequence shown here is derived from an EMBL/GenBank/DDBJ whole genome shotgun (WGS) entry which is preliminary data.</text>
</comment>
<dbReference type="AlphaFoldDB" id="A0A3E0VWS6"/>
<protein>
    <submittedName>
        <fullName evidence="1">Uncharacterized protein</fullName>
    </submittedName>
</protein>
<proteinExistence type="predicted"/>
<evidence type="ECO:0000313" key="2">
    <source>
        <dbReference type="Proteomes" id="UP000256541"/>
    </source>
</evidence>
<sequence length="179" mass="19481">MTETLQHGTIVWEAPDEFGCVFATPVEVTQDGGEYRNVWGIRAEVWFDKGAYTPKVFVEDRNSGFDMTPATALAVAALIQEAAFAAEIKASEMRSAADRAKALATKKAWQDYSAFSVTQVAAAMRAASRSPHWVAQRAEISPRIFERKMRGRADFTVGEIASIARALGISPALLIGQAL</sequence>
<dbReference type="Proteomes" id="UP000256541">
    <property type="component" value="Unassembled WGS sequence"/>
</dbReference>